<sequence length="429" mass="47629">MRPCNFEENVVWYTILGTYLFYFMGILYFVPTLVTWGLTLYLGKKLWQQTDSTPADERIRIPWIIWAWLAAMFAMLVSLVMAHVDFDLGTATLLKSTLGWARGWALWALLPLLGCLSIRPQLIYRAICMLGLQSLVIFPVFVVGFLLRLPDPLYTVPWNVFGGPIGAFQISFYTIDPENRLIRIGLFAPWAAAIGYVSSVFFPLSLAETNRWWRSIGIAAAVLMAVISGSRLAVLALPATWLLTQILSRLSRPSVLIGLSGASLGAGLAAPQLINLVQNFIAQFRSFRSSSSDLRATLDNIALQRWPEALWTGHGIVERGPKLVQFMPIGSHNTWVGLLFVKGLVGFLSLCLAMVATFGVLVFKAQNIFLARVALHLFLALFLNTFGDSIEVTVYLVWPGLLFLGLAYKASEEQPQKPELATLLEVAPS</sequence>
<feature type="transmembrane region" description="Helical" evidence="1">
    <location>
        <begin position="218"/>
        <end position="243"/>
    </location>
</feature>
<accession>A0AAE4JXW3</accession>
<keyword evidence="1" id="KW-0812">Transmembrane</keyword>
<dbReference type="AlphaFoldDB" id="A0AAE4JXW3"/>
<feature type="transmembrane region" description="Helical" evidence="1">
    <location>
        <begin position="63"/>
        <end position="84"/>
    </location>
</feature>
<feature type="transmembrane region" description="Helical" evidence="1">
    <location>
        <begin position="104"/>
        <end position="122"/>
    </location>
</feature>
<feature type="transmembrane region" description="Helical" evidence="1">
    <location>
        <begin position="187"/>
        <end position="206"/>
    </location>
</feature>
<evidence type="ECO:0000256" key="1">
    <source>
        <dbReference type="SAM" id="Phobius"/>
    </source>
</evidence>
<proteinExistence type="predicted"/>
<feature type="transmembrane region" description="Helical" evidence="1">
    <location>
        <begin position="20"/>
        <end position="42"/>
    </location>
</feature>
<keyword evidence="3" id="KW-1185">Reference proteome</keyword>
<feature type="transmembrane region" description="Helical" evidence="1">
    <location>
        <begin position="335"/>
        <end position="362"/>
    </location>
</feature>
<protein>
    <submittedName>
        <fullName evidence="2">O-antigen ligase domain-containing protein</fullName>
    </submittedName>
</protein>
<keyword evidence="1" id="KW-1133">Transmembrane helix</keyword>
<organism evidence="2 3">
    <name type="scientific">Pseudocalidococcus azoricus BACA0444</name>
    <dbReference type="NCBI Taxonomy" id="2918990"/>
    <lineage>
        <taxon>Bacteria</taxon>
        <taxon>Bacillati</taxon>
        <taxon>Cyanobacteriota</taxon>
        <taxon>Cyanophyceae</taxon>
        <taxon>Acaryochloridales</taxon>
        <taxon>Thermosynechococcaceae</taxon>
        <taxon>Pseudocalidococcus</taxon>
        <taxon>Pseudocalidococcus azoricus</taxon>
    </lineage>
</organism>
<gene>
    <name evidence="2" type="ORF">RIF25_00185</name>
</gene>
<comment type="caution">
    <text evidence="2">The sequence shown here is derived from an EMBL/GenBank/DDBJ whole genome shotgun (WGS) entry which is preliminary data.</text>
</comment>
<feature type="transmembrane region" description="Helical" evidence="1">
    <location>
        <begin position="255"/>
        <end position="274"/>
    </location>
</feature>
<evidence type="ECO:0000313" key="3">
    <source>
        <dbReference type="Proteomes" id="UP001268256"/>
    </source>
</evidence>
<keyword evidence="2" id="KW-0436">Ligase</keyword>
<name>A0AAE4JXW3_9CYAN</name>
<dbReference type="GO" id="GO:0016874">
    <property type="term" value="F:ligase activity"/>
    <property type="evidence" value="ECO:0007669"/>
    <property type="project" value="UniProtKB-KW"/>
</dbReference>
<feature type="transmembrane region" description="Helical" evidence="1">
    <location>
        <begin position="369"/>
        <end position="386"/>
    </location>
</feature>
<reference evidence="3" key="1">
    <citation type="submission" date="2023-07" db="EMBL/GenBank/DDBJ databases">
        <authorList>
            <person name="Luz R."/>
            <person name="Cordeiro R."/>
            <person name="Fonseca A."/>
            <person name="Goncalves V."/>
        </authorList>
    </citation>
    <scope>NUCLEOTIDE SEQUENCE [LARGE SCALE GENOMIC DNA]</scope>
    <source>
        <strain evidence="3">BACA0444</strain>
    </source>
</reference>
<dbReference type="EMBL" id="JAVMIP010000001">
    <property type="protein sequence ID" value="MDS3859212.1"/>
    <property type="molecule type" value="Genomic_DNA"/>
</dbReference>
<keyword evidence="1" id="KW-0472">Membrane</keyword>
<dbReference type="RefSeq" id="WP_322876551.1">
    <property type="nucleotide sequence ID" value="NZ_JAVMIP010000001.1"/>
</dbReference>
<feature type="transmembrane region" description="Helical" evidence="1">
    <location>
        <begin position="129"/>
        <end position="150"/>
    </location>
</feature>
<dbReference type="Proteomes" id="UP001268256">
    <property type="component" value="Unassembled WGS sequence"/>
</dbReference>
<evidence type="ECO:0000313" key="2">
    <source>
        <dbReference type="EMBL" id="MDS3859212.1"/>
    </source>
</evidence>